<reference evidence="1 2" key="1">
    <citation type="journal article" date="2019" name="Sci. Rep.">
        <title>Orb-weaving spider Araneus ventricosus genome elucidates the spidroin gene catalogue.</title>
        <authorList>
            <person name="Kono N."/>
            <person name="Nakamura H."/>
            <person name="Ohtoshi R."/>
            <person name="Moran D.A.P."/>
            <person name="Shinohara A."/>
            <person name="Yoshida Y."/>
            <person name="Fujiwara M."/>
            <person name="Mori M."/>
            <person name="Tomita M."/>
            <person name="Arakawa K."/>
        </authorList>
    </citation>
    <scope>NUCLEOTIDE SEQUENCE [LARGE SCALE GENOMIC DNA]</scope>
</reference>
<comment type="caution">
    <text evidence="1">The sequence shown here is derived from an EMBL/GenBank/DDBJ whole genome shotgun (WGS) entry which is preliminary data.</text>
</comment>
<dbReference type="Proteomes" id="UP000499080">
    <property type="component" value="Unassembled WGS sequence"/>
</dbReference>
<evidence type="ECO:0008006" key="3">
    <source>
        <dbReference type="Google" id="ProtNLM"/>
    </source>
</evidence>
<evidence type="ECO:0000313" key="2">
    <source>
        <dbReference type="Proteomes" id="UP000499080"/>
    </source>
</evidence>
<dbReference type="AlphaFoldDB" id="A0A4Y2KZK3"/>
<organism evidence="1 2">
    <name type="scientific">Araneus ventricosus</name>
    <name type="common">Orbweaver spider</name>
    <name type="synonym">Epeira ventricosa</name>
    <dbReference type="NCBI Taxonomy" id="182803"/>
    <lineage>
        <taxon>Eukaryota</taxon>
        <taxon>Metazoa</taxon>
        <taxon>Ecdysozoa</taxon>
        <taxon>Arthropoda</taxon>
        <taxon>Chelicerata</taxon>
        <taxon>Arachnida</taxon>
        <taxon>Araneae</taxon>
        <taxon>Araneomorphae</taxon>
        <taxon>Entelegynae</taxon>
        <taxon>Araneoidea</taxon>
        <taxon>Araneidae</taxon>
        <taxon>Araneus</taxon>
    </lineage>
</organism>
<evidence type="ECO:0000313" key="1">
    <source>
        <dbReference type="EMBL" id="GBN07712.1"/>
    </source>
</evidence>
<keyword evidence="2" id="KW-1185">Reference proteome</keyword>
<accession>A0A4Y2KZK3</accession>
<dbReference type="EMBL" id="BGPR01005181">
    <property type="protein sequence ID" value="GBN07712.1"/>
    <property type="molecule type" value="Genomic_DNA"/>
</dbReference>
<protein>
    <recommendedName>
        <fullName evidence="3">Mos1 transposase HTH domain-containing protein</fullName>
    </recommendedName>
</protein>
<gene>
    <name evidence="1" type="ORF">AVEN_32882_1</name>
</gene>
<name>A0A4Y2KZK3_ARAVE</name>
<sequence length="193" mass="22069">MVFPVAPPHLTTLNQYPHFWRIVSAVRCMMDSSRSAQRAVIQFIRAEGEHVSQIYCRMKEVCWEQCLVRFTIFRWCQRYEAGRVNIKELRRPGQAHVVTKSATISAVDEHIHQRKCASHNPRKAWLWQTLYTVGAKASVRESEDGENGCFLEPAVSTLKPSTPFLGAGISASLSVEIILSYTVPHELQLEYCY</sequence>
<proteinExistence type="predicted"/>